<dbReference type="GO" id="GO:0005739">
    <property type="term" value="C:mitochondrion"/>
    <property type="evidence" value="ECO:0007669"/>
    <property type="project" value="GOC"/>
</dbReference>
<proteinExistence type="predicted"/>
<dbReference type="Pfam" id="PF00226">
    <property type="entry name" value="DnaJ"/>
    <property type="match status" value="1"/>
</dbReference>
<feature type="domain" description="J" evidence="2">
    <location>
        <begin position="18"/>
        <end position="83"/>
    </location>
</feature>
<evidence type="ECO:0000256" key="1">
    <source>
        <dbReference type="ARBA" id="ARBA00023186"/>
    </source>
</evidence>
<reference evidence="3 4" key="1">
    <citation type="journal article" date="2013" name="PLoS Genet.">
        <title>Distinctive expansion of potential virulence genes in the genome of the oomycete fish pathogen Saprolegnia parasitica.</title>
        <authorList>
            <person name="Jiang R.H."/>
            <person name="de Bruijn I."/>
            <person name="Haas B.J."/>
            <person name="Belmonte R."/>
            <person name="Lobach L."/>
            <person name="Christie J."/>
            <person name="van den Ackerveken G."/>
            <person name="Bottin A."/>
            <person name="Bulone V."/>
            <person name="Diaz-Moreno S.M."/>
            <person name="Dumas B."/>
            <person name="Fan L."/>
            <person name="Gaulin E."/>
            <person name="Govers F."/>
            <person name="Grenville-Briggs L.J."/>
            <person name="Horner N.R."/>
            <person name="Levin J.Z."/>
            <person name="Mammella M."/>
            <person name="Meijer H.J."/>
            <person name="Morris P."/>
            <person name="Nusbaum C."/>
            <person name="Oome S."/>
            <person name="Phillips A.J."/>
            <person name="van Rooyen D."/>
            <person name="Rzeszutek E."/>
            <person name="Saraiva M."/>
            <person name="Secombes C.J."/>
            <person name="Seidl M.F."/>
            <person name="Snel B."/>
            <person name="Stassen J.H."/>
            <person name="Sykes S."/>
            <person name="Tripathy S."/>
            <person name="van den Berg H."/>
            <person name="Vega-Arreguin J.C."/>
            <person name="Wawra S."/>
            <person name="Young S.K."/>
            <person name="Zeng Q."/>
            <person name="Dieguez-Uribeondo J."/>
            <person name="Russ C."/>
            <person name="Tyler B.M."/>
            <person name="van West P."/>
        </authorList>
    </citation>
    <scope>NUCLEOTIDE SEQUENCE [LARGE SCALE GENOMIC DNA]</scope>
    <source>
        <strain evidence="3 4">CBS 223.65</strain>
    </source>
</reference>
<dbReference type="GO" id="GO:0042407">
    <property type="term" value="P:cristae formation"/>
    <property type="evidence" value="ECO:0007669"/>
    <property type="project" value="TreeGrafter"/>
</dbReference>
<protein>
    <recommendedName>
        <fullName evidence="2">J domain-containing protein</fullName>
    </recommendedName>
</protein>
<keyword evidence="1" id="KW-0143">Chaperone</keyword>
<dbReference type="VEuPathDB" id="FungiDB:SPRG_10295"/>
<dbReference type="InterPro" id="IPR036869">
    <property type="entry name" value="J_dom_sf"/>
</dbReference>
<dbReference type="InterPro" id="IPR024586">
    <property type="entry name" value="DnaJ-like_C11_C"/>
</dbReference>
<keyword evidence="4" id="KW-1185">Reference proteome</keyword>
<organism evidence="3 4">
    <name type="scientific">Saprolegnia parasitica (strain CBS 223.65)</name>
    <dbReference type="NCBI Taxonomy" id="695850"/>
    <lineage>
        <taxon>Eukaryota</taxon>
        <taxon>Sar</taxon>
        <taxon>Stramenopiles</taxon>
        <taxon>Oomycota</taxon>
        <taxon>Saprolegniomycetes</taxon>
        <taxon>Saprolegniales</taxon>
        <taxon>Saprolegniaceae</taxon>
        <taxon>Saprolegnia</taxon>
    </lineage>
</organism>
<dbReference type="InterPro" id="IPR001623">
    <property type="entry name" value="DnaJ_domain"/>
</dbReference>
<evidence type="ECO:0000259" key="2">
    <source>
        <dbReference type="PROSITE" id="PS50076"/>
    </source>
</evidence>
<dbReference type="SMART" id="SM00271">
    <property type="entry name" value="DnaJ"/>
    <property type="match status" value="1"/>
</dbReference>
<dbReference type="STRING" id="695850.A0A067C102"/>
<dbReference type="Proteomes" id="UP000030745">
    <property type="component" value="Unassembled WGS sequence"/>
</dbReference>
<dbReference type="PANTHER" id="PTHR44157:SF1">
    <property type="entry name" value="DNAJ HOMOLOG SUBFAMILY C MEMBER 11"/>
    <property type="match status" value="1"/>
</dbReference>
<accession>A0A067C102</accession>
<sequence length="573" mass="63719">MADEPLPRVWFNATPEVDYYAALNVSRSATADEVRKAFFALSREFHPDKTKHTDEANQEYPRLDRAYKVLSSAPLRLAYDNYGERGVLALEEDKKADWTLGTYVATDAEVEERVRVLLRRWNEKHIQAQFLSHTDCEVSIDATDFVRFPLFSLRQIFNKDHRMISISQMVMRQSTNIQVSPNTTFVLGGYLYDKDGLGLGALTCGINYVTADPAALRIYLSSEMGWTPKLSVHLEQPMSSTTSCFLMPKLTTDGLDMTVGVHHVLRLSPTLPLQASMLFSLHDGLKSSLQYQDESIEAGTSLAIQNDGPHLGVNLKKQVTSHTSAKVGVDASLGNVGMVLTTTSQVSRRSRVSIALRLALQGINLRFGLARGNVRFAIPIAIAPLSTATAWNTFFAATLPFVVSAVVRQVLRPAQKRKQLRQVQSEHARRISYLMEARRCALAQQTLMARTAKKETTEAGIEILVARYGKHPTTAQDGLPSSIEDVNIDVTIPLRFFLHDGRLHLQATSKAGLLGFYDPCIGLYDPQVPKDGPQLYIRYAYDGNVYEATFLDQQEVVLPSVHAQPMGPVGHVL</sequence>
<evidence type="ECO:0000313" key="3">
    <source>
        <dbReference type="EMBL" id="KDO24479.1"/>
    </source>
</evidence>
<dbReference type="AlphaFoldDB" id="A0A067C102"/>
<name>A0A067C102_SAPPC</name>
<dbReference type="SUPFAM" id="SSF46565">
    <property type="entry name" value="Chaperone J-domain"/>
    <property type="match status" value="1"/>
</dbReference>
<dbReference type="KEGG" id="spar:SPRG_10295"/>
<dbReference type="CDD" id="cd06257">
    <property type="entry name" value="DnaJ"/>
    <property type="match status" value="1"/>
</dbReference>
<evidence type="ECO:0000313" key="4">
    <source>
        <dbReference type="Proteomes" id="UP000030745"/>
    </source>
</evidence>
<dbReference type="OMA" id="QLDKHTM"/>
<gene>
    <name evidence="3" type="ORF">SPRG_10295</name>
</gene>
<dbReference type="PROSITE" id="PS50076">
    <property type="entry name" value="DNAJ_2"/>
    <property type="match status" value="1"/>
</dbReference>
<dbReference type="RefSeq" id="XP_012204745.1">
    <property type="nucleotide sequence ID" value="XM_012349355.1"/>
</dbReference>
<dbReference type="Gene3D" id="1.10.287.110">
    <property type="entry name" value="DnaJ domain"/>
    <property type="match status" value="1"/>
</dbReference>
<dbReference type="InterPro" id="IPR052243">
    <property type="entry name" value="Mito_inner_membrane_organizer"/>
</dbReference>
<dbReference type="Pfam" id="PF11875">
    <property type="entry name" value="DnaJ-like_C11_C"/>
    <property type="match status" value="1"/>
</dbReference>
<dbReference type="OrthoDB" id="18010at2759"/>
<dbReference type="GeneID" id="24132414"/>
<dbReference type="EMBL" id="KK583241">
    <property type="protein sequence ID" value="KDO24479.1"/>
    <property type="molecule type" value="Genomic_DNA"/>
</dbReference>
<dbReference type="PRINTS" id="PR00625">
    <property type="entry name" value="JDOMAIN"/>
</dbReference>
<dbReference type="PANTHER" id="PTHR44157">
    <property type="entry name" value="DNAJ HOMOLOG SUBFAMILY C MEMBER 11"/>
    <property type="match status" value="1"/>
</dbReference>